<evidence type="ECO:0000313" key="2">
    <source>
        <dbReference type="Proteomes" id="UP000664096"/>
    </source>
</evidence>
<dbReference type="EMBL" id="JAEKJZ010000006">
    <property type="protein sequence ID" value="MBN9673452.1"/>
    <property type="molecule type" value="Genomic_DNA"/>
</dbReference>
<protein>
    <submittedName>
        <fullName evidence="1">Uncharacterized protein</fullName>
    </submittedName>
</protein>
<evidence type="ECO:0000313" key="1">
    <source>
        <dbReference type="EMBL" id="MBN9673452.1"/>
    </source>
</evidence>
<dbReference type="Proteomes" id="UP000664096">
    <property type="component" value="Unassembled WGS sequence"/>
</dbReference>
<gene>
    <name evidence="1" type="ORF">JF539_24050</name>
</gene>
<accession>A0A939J682</accession>
<dbReference type="AlphaFoldDB" id="A0A939J682"/>
<name>A0A939J682_9HYPH</name>
<proteinExistence type="predicted"/>
<comment type="caution">
    <text evidence="1">The sequence shown here is derived from an EMBL/GenBank/DDBJ whole genome shotgun (WGS) entry which is preliminary data.</text>
</comment>
<sequence>MQVLVRDKGTGNEEWLPLEKAAELMRLAADELEWAFEEFGQCECEDHIAVDQKW</sequence>
<organism evidence="1 2">
    <name type="scientific">Roseibium aggregatum</name>
    <dbReference type="NCBI Taxonomy" id="187304"/>
    <lineage>
        <taxon>Bacteria</taxon>
        <taxon>Pseudomonadati</taxon>
        <taxon>Pseudomonadota</taxon>
        <taxon>Alphaproteobacteria</taxon>
        <taxon>Hyphomicrobiales</taxon>
        <taxon>Stappiaceae</taxon>
        <taxon>Roseibium</taxon>
    </lineage>
</organism>
<reference evidence="1" key="1">
    <citation type="submission" date="2020-12" db="EMBL/GenBank/DDBJ databases">
        <title>Oil enriched cultivation method for isolating marine PHA-producing bacteria.</title>
        <authorList>
            <person name="Zheng W."/>
            <person name="Yu S."/>
            <person name="Huang Y."/>
        </authorList>
    </citation>
    <scope>NUCLEOTIDE SEQUENCE</scope>
    <source>
        <strain evidence="1">SY-2-12</strain>
    </source>
</reference>
<dbReference type="RefSeq" id="WP_207143272.1">
    <property type="nucleotide sequence ID" value="NZ_JAEKJZ010000006.1"/>
</dbReference>